<dbReference type="GO" id="GO:0004563">
    <property type="term" value="F:beta-N-acetylhexosaminidase activity"/>
    <property type="evidence" value="ECO:0007669"/>
    <property type="project" value="UniProtKB-EC"/>
</dbReference>
<dbReference type="InterPro" id="IPR029018">
    <property type="entry name" value="Hex-like_dom2"/>
</dbReference>
<dbReference type="SUPFAM" id="SSF51445">
    <property type="entry name" value="(Trans)glycosidases"/>
    <property type="match status" value="1"/>
</dbReference>
<dbReference type="PANTHER" id="PTHR22600:SF57">
    <property type="entry name" value="BETA-N-ACETYLHEXOSAMINIDASE"/>
    <property type="match status" value="1"/>
</dbReference>
<dbReference type="PIRSF" id="PIRSF001093">
    <property type="entry name" value="B-hxosamndse_ab_euk"/>
    <property type="match status" value="1"/>
</dbReference>
<keyword evidence="5" id="KW-0326">Glycosidase</keyword>
<dbReference type="OrthoDB" id="1006965at2"/>
<dbReference type="STRING" id="288992.SAMN04488522_10510"/>
<dbReference type="RefSeq" id="WP_073234131.1">
    <property type="nucleotide sequence ID" value="NZ_FQUQ01000005.1"/>
</dbReference>
<feature type="active site" description="Proton donor" evidence="6">
    <location>
        <position position="348"/>
    </location>
</feature>
<dbReference type="InterPro" id="IPR015883">
    <property type="entry name" value="Glyco_hydro_20_cat"/>
</dbReference>
<evidence type="ECO:0000313" key="11">
    <source>
        <dbReference type="Proteomes" id="UP000184287"/>
    </source>
</evidence>
<dbReference type="InterPro" id="IPR017853">
    <property type="entry name" value="GH"/>
</dbReference>
<evidence type="ECO:0000256" key="3">
    <source>
        <dbReference type="ARBA" id="ARBA00012663"/>
    </source>
</evidence>
<evidence type="ECO:0000256" key="6">
    <source>
        <dbReference type="PIRSR" id="PIRSR625705-1"/>
    </source>
</evidence>
<dbReference type="InterPro" id="IPR025705">
    <property type="entry name" value="Beta_hexosaminidase_sua/sub"/>
</dbReference>
<dbReference type="InterPro" id="IPR026876">
    <property type="entry name" value="Fn3_assoc_repeat"/>
</dbReference>
<evidence type="ECO:0000256" key="1">
    <source>
        <dbReference type="ARBA" id="ARBA00001231"/>
    </source>
</evidence>
<evidence type="ECO:0000256" key="2">
    <source>
        <dbReference type="ARBA" id="ARBA00006285"/>
    </source>
</evidence>
<dbReference type="GO" id="GO:0016020">
    <property type="term" value="C:membrane"/>
    <property type="evidence" value="ECO:0007669"/>
    <property type="project" value="TreeGrafter"/>
</dbReference>
<dbReference type="Pfam" id="PF02838">
    <property type="entry name" value="Glyco_hydro_20b"/>
    <property type="match status" value="1"/>
</dbReference>
<dbReference type="Pfam" id="PF13287">
    <property type="entry name" value="Fn3_assoc"/>
    <property type="match status" value="1"/>
</dbReference>
<feature type="domain" description="Beta-hexosaminidase bacterial type N-terminal" evidence="9">
    <location>
        <begin position="29"/>
        <end position="164"/>
    </location>
</feature>
<accession>A0A1M5IPK1</accession>
<evidence type="ECO:0000256" key="4">
    <source>
        <dbReference type="ARBA" id="ARBA00022801"/>
    </source>
</evidence>
<dbReference type="PANTHER" id="PTHR22600">
    <property type="entry name" value="BETA-HEXOSAMINIDASE"/>
    <property type="match status" value="1"/>
</dbReference>
<dbReference type="Proteomes" id="UP000184287">
    <property type="component" value="Unassembled WGS sequence"/>
</dbReference>
<dbReference type="EC" id="3.2.1.52" evidence="3"/>
<sequence>MNNNFITAIFLNLFVFVFTCHTGVAQTMPAIIPEPVSLVHGKGVFVIDKQTSLIIAKGNAELISLSNRLKEWINMQTGLTLPVKNNTTGSERTIRLLLNPALKKTGNDEGYQLSITDQEVKLEASKAAGLFYGLQTIRQLLNLSVEQNSQQKQYSLQAMEIVDYPRLKWRGLMLDVSRHFFSKDFVKKYIDDMARYKFNVFHWHLTDDQGWRIEIKSLPRLTEVGAWRVPRTGQWWSYEVPQKDEKTTYGGYYTQEDIKEIIAYATERHITIVPEIDVPGHSLAAIASYPYLSATGYLYPVNPGSKFYDIDDNTLNPADERVYAFLEKVFTEVAALFPGDYIHIGGDECTKKFWQRSAVVQDFMKEKGIKTEHELQSYFIKRVEKILKKKEKRLIGWDEILEGGLAPEAIVMSWRGMEGGIESAKQGHQVILTPNNHTYLDLYQGDPLLEPDTYDMLRLKNTYQWNPIPPGVDSTLVLGGQGNLWTESVPSGGHAEYMTWPRSLALSEVFWSPVTKQNWTSFQKKITPHFNILDAAKINYSKAAFDVLATAKLDQQQQLLVDLGTDIDGLDIYYTLDNTNPDASGIRYNGTPIVIPGSIYQLRAQSFKGNTAMGKLLIAPREALEKRAKK</sequence>
<keyword evidence="4" id="KW-0378">Hydrolase</keyword>
<evidence type="ECO:0000256" key="5">
    <source>
        <dbReference type="ARBA" id="ARBA00023295"/>
    </source>
</evidence>
<comment type="catalytic activity">
    <reaction evidence="1">
        <text>Hydrolysis of terminal non-reducing N-acetyl-D-hexosamine residues in N-acetyl-beta-D-hexosaminides.</text>
        <dbReference type="EC" id="3.2.1.52"/>
    </reaction>
</comment>
<dbReference type="GO" id="GO:0030203">
    <property type="term" value="P:glycosaminoglycan metabolic process"/>
    <property type="evidence" value="ECO:0007669"/>
    <property type="project" value="TreeGrafter"/>
</dbReference>
<protein>
    <recommendedName>
        <fullName evidence="3">beta-N-acetylhexosaminidase</fullName>
        <ecNumber evidence="3">3.2.1.52</ecNumber>
    </recommendedName>
</protein>
<feature type="signal peptide" evidence="7">
    <location>
        <begin position="1"/>
        <end position="22"/>
    </location>
</feature>
<name>A0A1M5IPK1_9SPHI</name>
<evidence type="ECO:0000256" key="7">
    <source>
        <dbReference type="SAM" id="SignalP"/>
    </source>
</evidence>
<reference evidence="11" key="1">
    <citation type="submission" date="2016-11" db="EMBL/GenBank/DDBJ databases">
        <authorList>
            <person name="Varghese N."/>
            <person name="Submissions S."/>
        </authorList>
    </citation>
    <scope>NUCLEOTIDE SEQUENCE [LARGE SCALE GENOMIC DNA]</scope>
    <source>
        <strain evidence="11">DSM 16990</strain>
    </source>
</reference>
<dbReference type="Gene3D" id="3.30.379.10">
    <property type="entry name" value="Chitobiase/beta-hexosaminidase domain 2-like"/>
    <property type="match status" value="1"/>
</dbReference>
<organism evidence="10 11">
    <name type="scientific">Pedobacter caeni</name>
    <dbReference type="NCBI Taxonomy" id="288992"/>
    <lineage>
        <taxon>Bacteria</taxon>
        <taxon>Pseudomonadati</taxon>
        <taxon>Bacteroidota</taxon>
        <taxon>Sphingobacteriia</taxon>
        <taxon>Sphingobacteriales</taxon>
        <taxon>Sphingobacteriaceae</taxon>
        <taxon>Pedobacter</taxon>
    </lineage>
</organism>
<gene>
    <name evidence="10" type="ORF">SAMN04488522_10510</name>
</gene>
<dbReference type="Gene3D" id="3.20.20.80">
    <property type="entry name" value="Glycosidases"/>
    <property type="match status" value="1"/>
</dbReference>
<dbReference type="InterPro" id="IPR015882">
    <property type="entry name" value="HEX_bac_N"/>
</dbReference>
<keyword evidence="11" id="KW-1185">Reference proteome</keyword>
<evidence type="ECO:0000313" key="10">
    <source>
        <dbReference type="EMBL" id="SHG30156.1"/>
    </source>
</evidence>
<dbReference type="PRINTS" id="PR00738">
    <property type="entry name" value="GLHYDRLASE20"/>
</dbReference>
<feature type="chain" id="PRO_5012928806" description="beta-N-acetylhexosaminidase" evidence="7">
    <location>
        <begin position="23"/>
        <end position="630"/>
    </location>
</feature>
<evidence type="ECO:0000259" key="9">
    <source>
        <dbReference type="Pfam" id="PF02838"/>
    </source>
</evidence>
<dbReference type="GO" id="GO:0005975">
    <property type="term" value="P:carbohydrate metabolic process"/>
    <property type="evidence" value="ECO:0007669"/>
    <property type="project" value="InterPro"/>
</dbReference>
<evidence type="ECO:0000259" key="8">
    <source>
        <dbReference type="Pfam" id="PF00728"/>
    </source>
</evidence>
<dbReference type="Pfam" id="PF00728">
    <property type="entry name" value="Glyco_hydro_20"/>
    <property type="match status" value="1"/>
</dbReference>
<dbReference type="AlphaFoldDB" id="A0A1M5IPK1"/>
<dbReference type="SUPFAM" id="SSF55545">
    <property type="entry name" value="beta-N-acetylhexosaminidase-like domain"/>
    <property type="match status" value="1"/>
</dbReference>
<dbReference type="EMBL" id="FQUQ01000005">
    <property type="protein sequence ID" value="SHG30156.1"/>
    <property type="molecule type" value="Genomic_DNA"/>
</dbReference>
<comment type="similarity">
    <text evidence="2">Belongs to the glycosyl hydrolase 20 family.</text>
</comment>
<dbReference type="CDD" id="cd06563">
    <property type="entry name" value="GH20_chitobiase-like"/>
    <property type="match status" value="1"/>
</dbReference>
<proteinExistence type="inferred from homology"/>
<feature type="domain" description="Glycoside hydrolase family 20 catalytic" evidence="8">
    <location>
        <begin position="168"/>
        <end position="513"/>
    </location>
</feature>
<keyword evidence="7" id="KW-0732">Signal</keyword>